<dbReference type="STRING" id="1346791.M529_01855"/>
<evidence type="ECO:0000259" key="1">
    <source>
        <dbReference type="Pfam" id="PF04471"/>
    </source>
</evidence>
<dbReference type="PATRIC" id="fig|1346791.3.peg.360"/>
<dbReference type="SUPFAM" id="SSF52980">
    <property type="entry name" value="Restriction endonuclease-like"/>
    <property type="match status" value="1"/>
</dbReference>
<dbReference type="GO" id="GO:0003677">
    <property type="term" value="F:DNA binding"/>
    <property type="evidence" value="ECO:0007669"/>
    <property type="project" value="InterPro"/>
</dbReference>
<proteinExistence type="predicted"/>
<dbReference type="EMBL" id="AUWY01000023">
    <property type="protein sequence ID" value="EQB33775.1"/>
    <property type="molecule type" value="Genomic_DNA"/>
</dbReference>
<comment type="caution">
    <text evidence="2">The sequence shown here is derived from an EMBL/GenBank/DDBJ whole genome shotgun (WGS) entry which is preliminary data.</text>
</comment>
<accession>T0IY94</accession>
<dbReference type="RefSeq" id="WP_021223368.1">
    <property type="nucleotide sequence ID" value="NZ_AUWY01000023.1"/>
</dbReference>
<evidence type="ECO:0000313" key="2">
    <source>
        <dbReference type="EMBL" id="EQB33775.1"/>
    </source>
</evidence>
<feature type="domain" description="Restriction endonuclease type IV Mrr" evidence="1">
    <location>
        <begin position="161"/>
        <end position="263"/>
    </location>
</feature>
<dbReference type="eggNOG" id="COG1715">
    <property type="taxonomic scope" value="Bacteria"/>
</dbReference>
<organism evidence="2 3">
    <name type="scientific">Sphingobium ummariense RL-3</name>
    <dbReference type="NCBI Taxonomy" id="1346791"/>
    <lineage>
        <taxon>Bacteria</taxon>
        <taxon>Pseudomonadati</taxon>
        <taxon>Pseudomonadota</taxon>
        <taxon>Alphaproteobacteria</taxon>
        <taxon>Sphingomonadales</taxon>
        <taxon>Sphingomonadaceae</taxon>
        <taxon>Sphingobium</taxon>
    </lineage>
</organism>
<dbReference type="Pfam" id="PF04471">
    <property type="entry name" value="Mrr_cat"/>
    <property type="match status" value="1"/>
</dbReference>
<keyword evidence="3" id="KW-1185">Reference proteome</keyword>
<gene>
    <name evidence="2" type="ORF">M529_01855</name>
</gene>
<reference evidence="2 3" key="1">
    <citation type="journal article" date="2013" name="Genome Announc.">
        <title>Draft Genome Sequence of Sphingobium ummariense Strain RL-3, a Hexachlorocyclohexane-Degrading Bacterium.</title>
        <authorList>
            <person name="Kohli P."/>
            <person name="Dua A."/>
            <person name="Sangwan N."/>
            <person name="Oldach P."/>
            <person name="Khurana J.P."/>
            <person name="Lal R."/>
        </authorList>
    </citation>
    <scope>NUCLEOTIDE SEQUENCE [LARGE SCALE GENOMIC DNA]</scope>
    <source>
        <strain evidence="2 3">RL-3</strain>
    </source>
</reference>
<dbReference type="GO" id="GO:0009307">
    <property type="term" value="P:DNA restriction-modification system"/>
    <property type="evidence" value="ECO:0007669"/>
    <property type="project" value="InterPro"/>
</dbReference>
<name>T0IY94_9SPHN</name>
<dbReference type="Proteomes" id="UP000015523">
    <property type="component" value="Unassembled WGS sequence"/>
</dbReference>
<protein>
    <recommendedName>
        <fullName evidence="1">Restriction endonuclease type IV Mrr domain-containing protein</fullName>
    </recommendedName>
</protein>
<evidence type="ECO:0000313" key="3">
    <source>
        <dbReference type="Proteomes" id="UP000015523"/>
    </source>
</evidence>
<sequence length="303" mass="33014">MMSFREAQAIEDLADLLYDFLPGSGNNRTAFPLAAAQAGVGDLWVPGSKRPAMVQLLTATLEQRRSCFTKLIVAIVRQAMTYRRGKGNPLSREEIDRLNSLLPGVQFKIPELLDPSFLSSFGSPKAAERAPQASSTLGAEKEQELAALLIEITKLDPQARGLRFEGFLNELFAGFGLAPRGSFRLVGEQIDGSFKLHGQTYLVEAKWHGPQIGFADLMTFSGKVGGKASWSRGLFVSNSGFTAEGLEAFSRGRQTNLICADGLDLYEVLSRKVSLITVLEAKERRAAETNRAFVAVRDLNLGG</sequence>
<dbReference type="AlphaFoldDB" id="T0IY94"/>
<dbReference type="InterPro" id="IPR007560">
    <property type="entry name" value="Restrct_endonuc_IV_Mrr"/>
</dbReference>
<dbReference type="InterPro" id="IPR011335">
    <property type="entry name" value="Restrct_endonuc-II-like"/>
</dbReference>
<dbReference type="GeneID" id="29272092"/>
<dbReference type="GO" id="GO:0004519">
    <property type="term" value="F:endonuclease activity"/>
    <property type="evidence" value="ECO:0007669"/>
    <property type="project" value="InterPro"/>
</dbReference>